<evidence type="ECO:0000313" key="4">
    <source>
        <dbReference type="EMBL" id="CAL4799648.1"/>
    </source>
</evidence>
<feature type="compositionally biased region" description="Basic and acidic residues" evidence="1">
    <location>
        <begin position="662"/>
        <end position="698"/>
    </location>
</feature>
<dbReference type="Pfam" id="PF03372">
    <property type="entry name" value="Exo_endo_phos"/>
    <property type="match status" value="1"/>
</dbReference>
<feature type="compositionally biased region" description="Low complexity" evidence="1">
    <location>
        <begin position="188"/>
        <end position="204"/>
    </location>
</feature>
<evidence type="ECO:0000313" key="5">
    <source>
        <dbReference type="Proteomes" id="UP001152797"/>
    </source>
</evidence>
<feature type="compositionally biased region" description="Polar residues" evidence="1">
    <location>
        <begin position="228"/>
        <end position="243"/>
    </location>
</feature>
<dbReference type="CDD" id="cd22744">
    <property type="entry name" value="OTU"/>
    <property type="match status" value="1"/>
</dbReference>
<feature type="region of interest" description="Disordered" evidence="1">
    <location>
        <begin position="658"/>
        <end position="707"/>
    </location>
</feature>
<dbReference type="InterPro" id="IPR036691">
    <property type="entry name" value="Endo/exonu/phosph_ase_sf"/>
</dbReference>
<evidence type="ECO:0000259" key="2">
    <source>
        <dbReference type="Pfam" id="PF03372"/>
    </source>
</evidence>
<reference evidence="3" key="1">
    <citation type="submission" date="2022-10" db="EMBL/GenBank/DDBJ databases">
        <authorList>
            <person name="Chen Y."/>
            <person name="Dougan E. K."/>
            <person name="Chan C."/>
            <person name="Rhodes N."/>
            <person name="Thang M."/>
        </authorList>
    </citation>
    <scope>NUCLEOTIDE SEQUENCE</scope>
</reference>
<accession>A0A9P1DLI1</accession>
<dbReference type="EMBL" id="CAMXCT030005434">
    <property type="protein sequence ID" value="CAL4799648.1"/>
    <property type="molecule type" value="Genomic_DNA"/>
</dbReference>
<comment type="caution">
    <text evidence="3">The sequence shown here is derived from an EMBL/GenBank/DDBJ whole genome shotgun (WGS) entry which is preliminary data.</text>
</comment>
<dbReference type="GO" id="GO:0003824">
    <property type="term" value="F:catalytic activity"/>
    <property type="evidence" value="ECO:0007669"/>
    <property type="project" value="InterPro"/>
</dbReference>
<feature type="compositionally biased region" description="Low complexity" evidence="1">
    <location>
        <begin position="132"/>
        <end position="146"/>
    </location>
</feature>
<sequence length="1531" mass="170533">MFLPWCWRVPFASISMKGVFLALSSFLSWPCRVLRLCPRKNEIASRRKTKAQVKPPKVSMSHHVPRVGLNTMFRGGGGRGSAKITAYRKEENDETALLEALAGLLSNFSNAKQHSGQKQESQQFAQPTPKTKSNAKGKGTSAASAADQAHDTPETGLLRSLERIIERAKREPGTLLRRLTSLVSTATQNINKKQKNQQWNKAKQMPGPTEATHEPPKKKMKASPGMSPENSSTENTTRQTSQKRPAEQTWADVVKNKPNSPENGKGKGQNKSADRSNKSPNARIRTNPTQNAKPVALLEGAWEKGALISFTDAKRQLEAGQSPTGSATLCQNLGQVQDLQRLAKLHNLPEKPFALVWTPGPETVADSKLGYLPTIAQGRVTLHQFRILPLLKTLPKVPLQTARATDVSADSHALSTFRVTVPKAMISRDLWETILRNPKSHAQKVFGERVVHSTYGWKEVKFVNKKQQEPETLLQGFLRSQEKSIDQITKLSGKDGLFVDKLNTEQSRRPNIWWIQIKEGETMSSYFTRAHAEAKKENSSLCFRKGGSTCLGLRLQENKHMPQLHAWTLHGAPKHWFGQDVMQCLFDAGCQEAAIINPPGRHRSWLIKAVVPDENSLGVVAIHAGTRVLYLNRVQNKKRRSPEVVSVIRSAYQAQCTQVTKPEAEKQRQELARERSRSPNKDAAKDKPKEKEKEKSKEAGPFGPFMDKVTSLDTGGGGNCGYTCLAAALALDKGESIEQVKGDLPARRWIDGLSLRAASKRYGMHIIVIPLEGEEKDKPMAFGTPRSGREPIVLLLNDRQGHYTLLQLKAGQQWPKEWTQAAQASVASVALRGIHAQLVKSNAEKKIKRNDSLIESYNQSTQAKGYRSWFVAPPASHSVLGHAYTSGGVAIFVRKDKGAREVNRHVAYDGQAIMLQLDHMFIIGAYLPPRNSQATQTLTVLDEWIASAGALEPVVILGDFNQEPELADRWTALADGGAAKVVSLPDGTRAPTRWEGNRCIDWIWSSHPFMVDELAFSEAVFSDHKALTFNLQYSQECVQSFKQVPTRSLLRPEQIPQKDWDKAMVKAWQQVPMPPNTTSEEEWNTFCSAVESSYDAAHQICSGSLSHGHTANVRAKGSPMKIKELEPAIFRLKQHASCRELKARKLLGRVREANVQQAAGASVPAVLLRRIWQHPLVRGKNFVSLLDIEHWADQEIKTLVKQDRLEKLQEWRRKMRNNMSHAREWVKRDNNLPVTSVHFEGYQDNTATSSNQQSLEAISQFWKTIWERDRPPVQEAFQFWQEGSEPMPEYAWSNLTPKELHRQAIRMKGSAGGADGITGSEAAQLPLREPQLADGYFLGSIQQPVVVFTGKESPEQWTCCFKNLKKVSSRLGLWENDSKARVFPRRAAYEAQLVAQGFAQHHVTNAARVLGIDFTTRLGASDRKTSEERLRVTKSRLQRIAVLPVGMHLKAQHVASIAIPKAAWGCWTNLYGNVLANGLAAPPEAHGLALSEAGWKTWVGSRKVHFIGAAMHLAPVASSAGRAVCLQQNLM</sequence>
<dbReference type="Gene3D" id="3.60.10.10">
    <property type="entry name" value="Endonuclease/exonuclease/phosphatase"/>
    <property type="match status" value="1"/>
</dbReference>
<protein>
    <submittedName>
        <fullName evidence="4">OTU domain-containing protein</fullName>
    </submittedName>
</protein>
<keyword evidence="5" id="KW-1185">Reference proteome</keyword>
<feature type="compositionally biased region" description="Polar residues" evidence="1">
    <location>
        <begin position="111"/>
        <end position="131"/>
    </location>
</feature>
<dbReference type="SUPFAM" id="SSF56219">
    <property type="entry name" value="DNase I-like"/>
    <property type="match status" value="1"/>
</dbReference>
<dbReference type="EMBL" id="CAMXCT020005434">
    <property type="protein sequence ID" value="CAL1165711.1"/>
    <property type="molecule type" value="Genomic_DNA"/>
</dbReference>
<dbReference type="EMBL" id="CAMXCT010005434">
    <property type="protein sequence ID" value="CAI4012336.1"/>
    <property type="molecule type" value="Genomic_DNA"/>
</dbReference>
<organism evidence="3">
    <name type="scientific">Cladocopium goreaui</name>
    <dbReference type="NCBI Taxonomy" id="2562237"/>
    <lineage>
        <taxon>Eukaryota</taxon>
        <taxon>Sar</taxon>
        <taxon>Alveolata</taxon>
        <taxon>Dinophyceae</taxon>
        <taxon>Suessiales</taxon>
        <taxon>Symbiodiniaceae</taxon>
        <taxon>Cladocopium</taxon>
    </lineage>
</organism>
<feature type="region of interest" description="Disordered" evidence="1">
    <location>
        <begin position="111"/>
        <end position="158"/>
    </location>
</feature>
<feature type="compositionally biased region" description="Polar residues" evidence="1">
    <location>
        <begin position="278"/>
        <end position="292"/>
    </location>
</feature>
<name>A0A9P1DLI1_9DINO</name>
<dbReference type="Proteomes" id="UP001152797">
    <property type="component" value="Unassembled WGS sequence"/>
</dbReference>
<proteinExistence type="predicted"/>
<gene>
    <name evidence="3" type="ORF">C1SCF055_LOCUS37407</name>
</gene>
<reference evidence="4 5" key="2">
    <citation type="submission" date="2024-05" db="EMBL/GenBank/DDBJ databases">
        <authorList>
            <person name="Chen Y."/>
            <person name="Shah S."/>
            <person name="Dougan E. K."/>
            <person name="Thang M."/>
            <person name="Chan C."/>
        </authorList>
    </citation>
    <scope>NUCLEOTIDE SEQUENCE [LARGE SCALE GENOMIC DNA]</scope>
</reference>
<dbReference type="InterPro" id="IPR005135">
    <property type="entry name" value="Endo/exonuclease/phosphatase"/>
</dbReference>
<evidence type="ECO:0000313" key="3">
    <source>
        <dbReference type="EMBL" id="CAI4012336.1"/>
    </source>
</evidence>
<feature type="region of interest" description="Disordered" evidence="1">
    <location>
        <begin position="188"/>
        <end position="293"/>
    </location>
</feature>
<evidence type="ECO:0000256" key="1">
    <source>
        <dbReference type="SAM" id="MobiDB-lite"/>
    </source>
</evidence>
<feature type="domain" description="Endonuclease/exonuclease/phosphatase" evidence="2">
    <location>
        <begin position="875"/>
        <end position="1024"/>
    </location>
</feature>